<feature type="transmembrane region" description="Helical" evidence="3">
    <location>
        <begin position="25"/>
        <end position="49"/>
    </location>
</feature>
<dbReference type="RefSeq" id="WP_106392770.1">
    <property type="nucleotide sequence ID" value="NZ_PVNK01000158.1"/>
</dbReference>
<reference evidence="4 5" key="1">
    <citation type="submission" date="2018-03" db="EMBL/GenBank/DDBJ databases">
        <title>Draft Genome Sequences of the Obligatory Marine Myxobacteria Enhygromyxa salina SWB005.</title>
        <authorList>
            <person name="Poehlein A."/>
            <person name="Moghaddam J.A."/>
            <person name="Harms H."/>
            <person name="Alanjari M."/>
            <person name="Koenig G.M."/>
            <person name="Daniel R."/>
            <person name="Schaeberle T.F."/>
        </authorList>
    </citation>
    <scope>NUCLEOTIDE SEQUENCE [LARGE SCALE GENOMIC DNA]</scope>
    <source>
        <strain evidence="4 5">SWB005</strain>
    </source>
</reference>
<feature type="transmembrane region" description="Helical" evidence="3">
    <location>
        <begin position="55"/>
        <end position="74"/>
    </location>
</feature>
<gene>
    <name evidence="4" type="ORF">ENSA5_34190</name>
</gene>
<keyword evidence="3" id="KW-0472">Membrane</keyword>
<feature type="region of interest" description="Disordered" evidence="2">
    <location>
        <begin position="859"/>
        <end position="1027"/>
    </location>
</feature>
<protein>
    <submittedName>
        <fullName evidence="4">Uncharacterized protein</fullName>
    </submittedName>
</protein>
<keyword evidence="3" id="KW-1133">Transmembrane helix</keyword>
<evidence type="ECO:0000256" key="2">
    <source>
        <dbReference type="SAM" id="MobiDB-lite"/>
    </source>
</evidence>
<feature type="transmembrane region" description="Helical" evidence="3">
    <location>
        <begin position="176"/>
        <end position="195"/>
    </location>
</feature>
<dbReference type="Proteomes" id="UP000237968">
    <property type="component" value="Unassembled WGS sequence"/>
</dbReference>
<keyword evidence="5" id="KW-1185">Reference proteome</keyword>
<accession>A0A2S9XX20</accession>
<evidence type="ECO:0000313" key="4">
    <source>
        <dbReference type="EMBL" id="PRP97427.1"/>
    </source>
</evidence>
<feature type="coiled-coil region" evidence="1">
    <location>
        <begin position="714"/>
        <end position="763"/>
    </location>
</feature>
<dbReference type="EMBL" id="PVNK01000158">
    <property type="protein sequence ID" value="PRP97427.1"/>
    <property type="molecule type" value="Genomic_DNA"/>
</dbReference>
<evidence type="ECO:0000313" key="5">
    <source>
        <dbReference type="Proteomes" id="UP000237968"/>
    </source>
</evidence>
<feature type="compositionally biased region" description="Basic and acidic residues" evidence="2">
    <location>
        <begin position="859"/>
        <end position="892"/>
    </location>
</feature>
<feature type="compositionally biased region" description="Basic and acidic residues" evidence="2">
    <location>
        <begin position="939"/>
        <end position="952"/>
    </location>
</feature>
<evidence type="ECO:0000256" key="3">
    <source>
        <dbReference type="SAM" id="Phobius"/>
    </source>
</evidence>
<name>A0A2S9XX20_9BACT</name>
<feature type="compositionally biased region" description="Basic and acidic residues" evidence="2">
    <location>
        <begin position="902"/>
        <end position="929"/>
    </location>
</feature>
<proteinExistence type="predicted"/>
<feature type="compositionally biased region" description="Basic and acidic residues" evidence="2">
    <location>
        <begin position="999"/>
        <end position="1027"/>
    </location>
</feature>
<sequence>MVHAEAQLLRDYLRALRRVTLRRSVGALIIDGALVVVVWSALLVAVSGLTLRGDLGAGIGGAIGALLLAGLVVVRTRQLRRTTGSPLLLARAISRARGPLRQVATPDERERDVILRHELLGATELWRELDSHVGGNADTGARSPELAAAYVHRVGVATLELDPGLALPRPARAIRALAALIAIALVTGLALSPLGPRGTELLLAAEDGRPPPPPQPVWTSLVLVLDYPEHTRRPDRRVPNPSGTIRVPAGTQISLELEAAAEADAVRLVLTHDRLELASAPEPEVISLEAEGDPAARRWTGQFSVRGGGSWVVALLDEGERADAGALAVADRRSAPMRIELEPDTMPEVELLPLPDWQREAGETDKIDLRFTARDDFGVVEAELVYELLTPEGEVERHRRPAGKAPGGAARSWRHRYGWDLSAIPIEQRSAVTYWIEVRDNDPGLGLTPLPNGPGKVAASARQQLLLHDEEAEHAANIRDLQTIRDAAVDMLAARLTTDSFADLERELTLPRKLRQARALHTGAATLLTAIAGAVDALAVDTMVEERDVEALAAIHARLLELHRDEAAIHETLPLGAELEREAERAPLLRKLGVHNVREIEQLEDEIIRLDDLVDGQIIDHIETLVARLQTSQQKLVEKLEQLASGDESVRPEIEQLEQRIREDMRRVQQARAQLRKEVGDEWMNLDAFKAMEARMRSQELLEQLERGNVEGALEQARDQLDAIRSLRESVQRSGSEDQAVALSEEDRQRMKMLRELSRLQDEQTGVRGETRRLDEQWRDAIDAREANERTVERVGEQAERMRETVEAIDDTNLSREGRSAWEDAREALETLEAAAEDRKATEFELFEAAKQAAEALERAEAGAKPGESEAKALRKLAREAERMRGELREPLPDPDEVLDADQARRLSELGERQRALRERARRLLDDPAAKILPGPGREAMERADRGMREAGESLDEGALDGALDGEQQAWGGLQQAIDSLRQSSPPPPPSGGGDSSTEAERDRSLRDQVVEAMREGDRDGFDDDTKRYYEELLR</sequence>
<organism evidence="4 5">
    <name type="scientific">Enhygromyxa salina</name>
    <dbReference type="NCBI Taxonomy" id="215803"/>
    <lineage>
        <taxon>Bacteria</taxon>
        <taxon>Pseudomonadati</taxon>
        <taxon>Myxococcota</taxon>
        <taxon>Polyangia</taxon>
        <taxon>Nannocystales</taxon>
        <taxon>Nannocystaceae</taxon>
        <taxon>Enhygromyxa</taxon>
    </lineage>
</organism>
<keyword evidence="1" id="KW-0175">Coiled coil</keyword>
<keyword evidence="3" id="KW-0812">Transmembrane</keyword>
<comment type="caution">
    <text evidence="4">The sequence shown here is derived from an EMBL/GenBank/DDBJ whole genome shotgun (WGS) entry which is preliminary data.</text>
</comment>
<evidence type="ECO:0000256" key="1">
    <source>
        <dbReference type="SAM" id="Coils"/>
    </source>
</evidence>
<dbReference type="AlphaFoldDB" id="A0A2S9XX20"/>
<dbReference type="OrthoDB" id="222071at2"/>